<reference evidence="2" key="1">
    <citation type="journal article" date="2011" name="PLoS Genet.">
        <title>Genomic analysis of the necrotrophic fungal pathogens Sclerotinia sclerotiorum and Botrytis cinerea.</title>
        <authorList>
            <person name="Amselem J."/>
            <person name="Cuomo C.A."/>
            <person name="van Kan J.A."/>
            <person name="Viaud M."/>
            <person name="Benito E.P."/>
            <person name="Couloux A."/>
            <person name="Coutinho P.M."/>
            <person name="de Vries R.P."/>
            <person name="Dyer P.S."/>
            <person name="Fillinger S."/>
            <person name="Fournier E."/>
            <person name="Gout L."/>
            <person name="Hahn M."/>
            <person name="Kohn L."/>
            <person name="Lapalu N."/>
            <person name="Plummer K.M."/>
            <person name="Pradier J.M."/>
            <person name="Quevillon E."/>
            <person name="Sharon A."/>
            <person name="Simon A."/>
            <person name="ten Have A."/>
            <person name="Tudzynski B."/>
            <person name="Tudzynski P."/>
            <person name="Wincker P."/>
            <person name="Andrew M."/>
            <person name="Anthouard V."/>
            <person name="Beever R.E."/>
            <person name="Beffa R."/>
            <person name="Benoit I."/>
            <person name="Bouzid O."/>
            <person name="Brault B."/>
            <person name="Chen Z."/>
            <person name="Choquer M."/>
            <person name="Collemare J."/>
            <person name="Cotton P."/>
            <person name="Danchin E.G."/>
            <person name="Da Silva C."/>
            <person name="Gautier A."/>
            <person name="Giraud C."/>
            <person name="Giraud T."/>
            <person name="Gonzalez C."/>
            <person name="Grossetete S."/>
            <person name="Guldener U."/>
            <person name="Henrissat B."/>
            <person name="Howlett B.J."/>
            <person name="Kodira C."/>
            <person name="Kretschmer M."/>
            <person name="Lappartient A."/>
            <person name="Leroch M."/>
            <person name="Levis C."/>
            <person name="Mauceli E."/>
            <person name="Neuveglise C."/>
            <person name="Oeser B."/>
            <person name="Pearson M."/>
            <person name="Poulain J."/>
            <person name="Poussereau N."/>
            <person name="Quesneville H."/>
            <person name="Rascle C."/>
            <person name="Schumacher J."/>
            <person name="Segurens B."/>
            <person name="Sexton A."/>
            <person name="Silva E."/>
            <person name="Sirven C."/>
            <person name="Soanes D.M."/>
            <person name="Talbot N.J."/>
            <person name="Templeton M."/>
            <person name="Yandava C."/>
            <person name="Yarden O."/>
            <person name="Zeng Q."/>
            <person name="Rollins J.A."/>
            <person name="Lebrun M.H."/>
            <person name="Dickman M."/>
        </authorList>
    </citation>
    <scope>NUCLEOTIDE SEQUENCE [LARGE SCALE GENOMIC DNA]</scope>
    <source>
        <strain evidence="2">T4</strain>
    </source>
</reference>
<evidence type="ECO:0000313" key="1">
    <source>
        <dbReference type="EMBL" id="CCD50613.1"/>
    </source>
</evidence>
<dbReference type="AlphaFoldDB" id="G2YFR5"/>
<dbReference type="InParanoid" id="G2YFR5"/>
<protein>
    <submittedName>
        <fullName evidence="1">Uncharacterized protein</fullName>
    </submittedName>
</protein>
<dbReference type="Proteomes" id="UP000008177">
    <property type="component" value="Unplaced contigs"/>
</dbReference>
<organism evidence="1 2">
    <name type="scientific">Botryotinia fuckeliana (strain T4)</name>
    <name type="common">Noble rot fungus</name>
    <name type="synonym">Botrytis cinerea</name>
    <dbReference type="NCBI Taxonomy" id="999810"/>
    <lineage>
        <taxon>Eukaryota</taxon>
        <taxon>Fungi</taxon>
        <taxon>Dikarya</taxon>
        <taxon>Ascomycota</taxon>
        <taxon>Pezizomycotina</taxon>
        <taxon>Leotiomycetes</taxon>
        <taxon>Helotiales</taxon>
        <taxon>Sclerotiniaceae</taxon>
        <taxon>Botrytis</taxon>
    </lineage>
</organism>
<name>G2YFR5_BOTF4</name>
<gene>
    <name evidence="1" type="ORF">BofuT4_uP024220.1</name>
</gene>
<dbReference type="EMBL" id="FQ790327">
    <property type="protein sequence ID" value="CCD50613.1"/>
    <property type="molecule type" value="Genomic_DNA"/>
</dbReference>
<dbReference type="HOGENOM" id="CLU_2637789_0_0_1"/>
<proteinExistence type="predicted"/>
<dbReference type="OrthoDB" id="426293at2759"/>
<sequence>MPTREVHSNGTPRNVLSTFFDYAVIAVSHMIQKLEQIYEYFDNLITEKIKFLNPLKHDNLVVDNETFSEPKRYFGQY</sequence>
<evidence type="ECO:0000313" key="2">
    <source>
        <dbReference type="Proteomes" id="UP000008177"/>
    </source>
</evidence>
<accession>G2YFR5</accession>